<dbReference type="STRING" id="1758178.GCA_001550095_01715"/>
<protein>
    <recommendedName>
        <fullName evidence="6">Glycosyl transferase family 2</fullName>
    </recommendedName>
</protein>
<evidence type="ECO:0000313" key="5">
    <source>
        <dbReference type="Proteomes" id="UP000217935"/>
    </source>
</evidence>
<dbReference type="GO" id="GO:0016020">
    <property type="term" value="C:membrane"/>
    <property type="evidence" value="ECO:0007669"/>
    <property type="project" value="UniProtKB-SubCell"/>
</dbReference>
<evidence type="ECO:0000313" key="4">
    <source>
        <dbReference type="EMBL" id="ATG48761.1"/>
    </source>
</evidence>
<evidence type="ECO:0000256" key="3">
    <source>
        <dbReference type="ARBA" id="ARBA00022989"/>
    </source>
</evidence>
<dbReference type="GO" id="GO:0005737">
    <property type="term" value="C:cytoplasm"/>
    <property type="evidence" value="ECO:0007669"/>
    <property type="project" value="TreeGrafter"/>
</dbReference>
<evidence type="ECO:0008006" key="6">
    <source>
        <dbReference type="Google" id="ProtNLM"/>
    </source>
</evidence>
<sequence>MGERLVVTTMRNEGPFILEWVAWYLMLGFDHLVVFYNDCTDHSPELLQALDAAGVLTAVPYVPDPERPVKQTTLKLMSTHPRIRAADWVFNIDVDEFLVVHVGDGLLDDLLAQFDMTETHAIAVHWRCFGDNGYLRWEDVPTHRRFLRTSERRHKGNVFFKTLVRWPTDFWRLGVHSPKGWRGKGAWGIPPNQLKRCDGATMRRYHPKDSPVMMTQSRWITHEYAQLNHYASRTWESFALKMGTKSTVAGKDRYTETFFRGKNRNEKLDESALKYAERFDAVYGEFTREPELMRLHHLCCMDYVERLAAVHGFEAQDDPRWLFHQSEGARLS</sequence>
<dbReference type="OrthoDB" id="1997677at2"/>
<proteinExistence type="predicted"/>
<dbReference type="AlphaFoldDB" id="A0A291GEZ6"/>
<reference evidence="4 5" key="1">
    <citation type="submission" date="2017-06" db="EMBL/GenBank/DDBJ databases">
        <title>Celeribacter sp. TSPH2 complete genome sequence.</title>
        <authorList>
            <person name="Woo J.-H."/>
            <person name="Kim H.-S."/>
        </authorList>
    </citation>
    <scope>NUCLEOTIDE SEQUENCE [LARGE SCALE GENOMIC DNA]</scope>
    <source>
        <strain evidence="4 5">TSPH2</strain>
    </source>
</reference>
<dbReference type="EMBL" id="CP022196">
    <property type="protein sequence ID" value="ATG48761.1"/>
    <property type="molecule type" value="Genomic_DNA"/>
</dbReference>
<dbReference type="Pfam" id="PF13704">
    <property type="entry name" value="Glyco_tranf_2_4"/>
    <property type="match status" value="1"/>
</dbReference>
<dbReference type="PANTHER" id="PTHR21461:SF69">
    <property type="entry name" value="GLYCOSYLTRANSFERASE FAMILY 92 PROTEIN"/>
    <property type="match status" value="1"/>
</dbReference>
<accession>A0A291GEZ6</accession>
<keyword evidence="2" id="KW-0812">Transmembrane</keyword>
<dbReference type="Proteomes" id="UP000217935">
    <property type="component" value="Chromosome"/>
</dbReference>
<keyword evidence="3" id="KW-0472">Membrane</keyword>
<dbReference type="PANTHER" id="PTHR21461">
    <property type="entry name" value="GLYCOSYLTRANSFERASE FAMILY 92 PROTEIN"/>
    <property type="match status" value="1"/>
</dbReference>
<dbReference type="KEGG" id="ceh:CEW89_15030"/>
<name>A0A291GEZ6_9RHOB</name>
<comment type="subcellular location">
    <subcellularLocation>
        <location evidence="1">Membrane</location>
        <topology evidence="1">Single-pass membrane protein</topology>
    </subcellularLocation>
</comment>
<keyword evidence="5" id="KW-1185">Reference proteome</keyword>
<gene>
    <name evidence="4" type="ORF">CEW89_15030</name>
</gene>
<evidence type="ECO:0000256" key="1">
    <source>
        <dbReference type="ARBA" id="ARBA00004167"/>
    </source>
</evidence>
<dbReference type="GO" id="GO:0016757">
    <property type="term" value="F:glycosyltransferase activity"/>
    <property type="evidence" value="ECO:0007669"/>
    <property type="project" value="TreeGrafter"/>
</dbReference>
<keyword evidence="3" id="KW-1133">Transmembrane helix</keyword>
<organism evidence="4 5">
    <name type="scientific">Celeribacter ethanolicus</name>
    <dbReference type="NCBI Taxonomy" id="1758178"/>
    <lineage>
        <taxon>Bacteria</taxon>
        <taxon>Pseudomonadati</taxon>
        <taxon>Pseudomonadota</taxon>
        <taxon>Alphaproteobacteria</taxon>
        <taxon>Rhodobacterales</taxon>
        <taxon>Roseobacteraceae</taxon>
        <taxon>Celeribacter</taxon>
    </lineage>
</organism>
<evidence type="ECO:0000256" key="2">
    <source>
        <dbReference type="ARBA" id="ARBA00022692"/>
    </source>
</evidence>
<dbReference type="RefSeq" id="WP_096806450.1">
    <property type="nucleotide sequence ID" value="NZ_CP022196.1"/>
</dbReference>